<dbReference type="EMBL" id="LT960612">
    <property type="protein sequence ID" value="SON52400.1"/>
    <property type="molecule type" value="Genomic_DNA"/>
</dbReference>
<dbReference type="InterPro" id="IPR000015">
    <property type="entry name" value="Fimb_usher"/>
</dbReference>
<proteinExistence type="predicted"/>
<sequence length="821" mass="90320">MSLRRLCLWAIGFTSLVFFPTWPKAETMKLNQTGRDIEMISLLKISDSVIGEAQLTITKDDQILLPKSATIALLKRLISRETITKLAQSNATDILSQQDFRAVGLDLIFSFSTLECTILVPTDHLLTQQLSAAGSQLDSNYLEPSLVSGYVNVSLSGTQTQAVNKDSIIDRQTNHRFESAFSVGQANLEYESNYQHSSTEAASYSRNGTRVNVDFPTQGTRLVVGDMFNNGKNLQGSADILGIGITRDFTLIPTRNVRPKATQSFTLQRTSSVDVVIDGAIVQRLTLNAGSYNLNDIPLAQGNNDIELIITDATGKQERVQFSVATGNDLLDSGEFEYSLMFGAPSGFNGNQIKYETDQRLLHGYLDLGVYPWLTIGLNAQSQEDLYQYGSSLLMAGPFGVTEFIASKSHHPNMGDGHAMRIAFDASFADNHSLRPQWSVIYDYQTENFAGVDDYQVDDQILNNIAHYISMFGSVNLTPRLRAAASATYSSGISSNNNYWSLSPSLSGSFFDTPATWSTRVDYRDYQQQQDELSASLTLSWPLSQATRIVGRYVGQNDQAIMDINYKEGVGNTGALSAFATVTTDPKVNADVDAGVNYTGNRYQFVADHTTRYEDINQDNRTHNTRVQLSSAIAFAGTSVAIGRKVGESFAVIKKHKSLAENRVAIEPLRNTEYARVVSDSSSNVLLPDLVAYNAQLIGYDVENLPPGYDLGDGAFLLNPGYNRGYQLTVGSDAVLTVIGRMLDKKTGSPIQLIAGNAIFLDDDKQESVEFFTNRTGRFAISGLQPGSYRLELNMKKKRSLVITLDQDSDVLTLLGELYVD</sequence>
<dbReference type="GO" id="GO:0009279">
    <property type="term" value="C:cell outer membrane"/>
    <property type="evidence" value="ECO:0007669"/>
    <property type="project" value="TreeGrafter"/>
</dbReference>
<dbReference type="GO" id="GO:0015473">
    <property type="term" value="F:fimbrial usher porin activity"/>
    <property type="evidence" value="ECO:0007669"/>
    <property type="project" value="InterPro"/>
</dbReference>
<reference evidence="1 2" key="1">
    <citation type="submission" date="2017-10" db="EMBL/GenBank/DDBJ databases">
        <authorList>
            <person name="Banno H."/>
            <person name="Chua N.-H."/>
        </authorList>
    </citation>
    <scope>NUCLEOTIDE SEQUENCE [LARGE SCALE GENOMIC DNA]</scope>
    <source>
        <strain evidence="1">Vibrio tapetis CECT4600</strain>
    </source>
</reference>
<evidence type="ECO:0000313" key="2">
    <source>
        <dbReference type="Proteomes" id="UP000235828"/>
    </source>
</evidence>
<dbReference type="PANTHER" id="PTHR30451:SF5">
    <property type="entry name" value="SLR0019 PROTEIN"/>
    <property type="match status" value="1"/>
</dbReference>
<gene>
    <name evidence="1" type="ORF">VTAP4600_B0789</name>
</gene>
<organism evidence="1 2">
    <name type="scientific">Vibrio tapetis subsp. tapetis</name>
    <dbReference type="NCBI Taxonomy" id="1671868"/>
    <lineage>
        <taxon>Bacteria</taxon>
        <taxon>Pseudomonadati</taxon>
        <taxon>Pseudomonadota</taxon>
        <taxon>Gammaproteobacteria</taxon>
        <taxon>Vibrionales</taxon>
        <taxon>Vibrionaceae</taxon>
        <taxon>Vibrio</taxon>
    </lineage>
</organism>
<evidence type="ECO:0000313" key="1">
    <source>
        <dbReference type="EMBL" id="SON52400.1"/>
    </source>
</evidence>
<dbReference type="GO" id="GO:0009297">
    <property type="term" value="P:pilus assembly"/>
    <property type="evidence" value="ECO:0007669"/>
    <property type="project" value="InterPro"/>
</dbReference>
<protein>
    <submittedName>
        <fullName evidence="1">Fimbrial Usher family protein</fullName>
    </submittedName>
</protein>
<dbReference type="Pfam" id="PF00577">
    <property type="entry name" value="Usher"/>
    <property type="match status" value="1"/>
</dbReference>
<keyword evidence="2" id="KW-1185">Reference proteome</keyword>
<dbReference type="Gene3D" id="2.60.40.3110">
    <property type="match status" value="1"/>
</dbReference>
<dbReference type="KEGG" id="vta:B0789"/>
<dbReference type="AlphaFoldDB" id="A0A2N8ZKG3"/>
<name>A0A2N8ZKG3_9VIBR</name>
<accession>A0A2N8ZKG3</accession>
<dbReference type="PANTHER" id="PTHR30451">
    <property type="entry name" value="OUTER MEMBRANE USHER PROTEIN"/>
    <property type="match status" value="1"/>
</dbReference>
<dbReference type="Proteomes" id="UP000235828">
    <property type="component" value="Chromosome B"/>
</dbReference>